<gene>
    <name evidence="5" type="ORF">GGH94_005005</name>
</gene>
<keyword evidence="3" id="KW-0732">Signal</keyword>
<dbReference type="AlphaFoldDB" id="A0A9W8IJA0"/>
<keyword evidence="2" id="KW-0472">Membrane</keyword>
<evidence type="ECO:0000256" key="2">
    <source>
        <dbReference type="SAM" id="Phobius"/>
    </source>
</evidence>
<dbReference type="Pfam" id="PF03427">
    <property type="entry name" value="CBM_19"/>
    <property type="match status" value="1"/>
</dbReference>
<feature type="compositionally biased region" description="Basic and acidic residues" evidence="1">
    <location>
        <begin position="174"/>
        <end position="186"/>
    </location>
</feature>
<organism evidence="5 6">
    <name type="scientific">Coemansia aciculifera</name>
    <dbReference type="NCBI Taxonomy" id="417176"/>
    <lineage>
        <taxon>Eukaryota</taxon>
        <taxon>Fungi</taxon>
        <taxon>Fungi incertae sedis</taxon>
        <taxon>Zoopagomycota</taxon>
        <taxon>Kickxellomycotina</taxon>
        <taxon>Kickxellomycetes</taxon>
        <taxon>Kickxellales</taxon>
        <taxon>Kickxellaceae</taxon>
        <taxon>Coemansia</taxon>
    </lineage>
</organism>
<name>A0A9W8IJA0_9FUNG</name>
<evidence type="ECO:0000256" key="3">
    <source>
        <dbReference type="SAM" id="SignalP"/>
    </source>
</evidence>
<feature type="region of interest" description="Disordered" evidence="1">
    <location>
        <begin position="90"/>
        <end position="195"/>
    </location>
</feature>
<feature type="chain" id="PRO_5040937318" description="Carbohydrate-binding module family 19 domain-containing protein" evidence="3">
    <location>
        <begin position="24"/>
        <end position="224"/>
    </location>
</feature>
<feature type="compositionally biased region" description="Pro residues" evidence="1">
    <location>
        <begin position="95"/>
        <end position="105"/>
    </location>
</feature>
<dbReference type="GO" id="GO:0006032">
    <property type="term" value="P:chitin catabolic process"/>
    <property type="evidence" value="ECO:0007669"/>
    <property type="project" value="InterPro"/>
</dbReference>
<dbReference type="EMBL" id="JANBUY010000234">
    <property type="protein sequence ID" value="KAJ2861271.1"/>
    <property type="molecule type" value="Genomic_DNA"/>
</dbReference>
<dbReference type="Proteomes" id="UP001140074">
    <property type="component" value="Unassembled WGS sequence"/>
</dbReference>
<feature type="transmembrane region" description="Helical" evidence="2">
    <location>
        <begin position="204"/>
        <end position="223"/>
    </location>
</feature>
<keyword evidence="2" id="KW-0812">Transmembrane</keyword>
<evidence type="ECO:0000256" key="1">
    <source>
        <dbReference type="SAM" id="MobiDB-lite"/>
    </source>
</evidence>
<dbReference type="GO" id="GO:0008061">
    <property type="term" value="F:chitin binding"/>
    <property type="evidence" value="ECO:0007669"/>
    <property type="project" value="InterPro"/>
</dbReference>
<accession>A0A9W8IJA0</accession>
<protein>
    <recommendedName>
        <fullName evidence="4">Carbohydrate-binding module family 19 domain-containing protein</fullName>
    </recommendedName>
</protein>
<sequence>MHIRTTVVSLAAALVGVQHMAVAFPDNDVRAGVPLRIDPVCANSEGQIMCASDASLMICNHAKWTFLSNCPEGTMCQNNRCINSADFTKPAEQPVNPPSKAPVPTPTSSSSSSIVSPKPSSSSSTETSMSSSNSKSGSKQSSKSSTKSSTKSSVSSGSSKIKSSSIPNIVVVDKMPDLDMDEDKKSSSRSSSSSAASQSSWNRFHIAIPVVSAIVAPYIIMLLF</sequence>
<feature type="domain" description="Carbohydrate-binding module family 19" evidence="4">
    <location>
        <begin position="43"/>
        <end position="76"/>
    </location>
</feature>
<dbReference type="InterPro" id="IPR005089">
    <property type="entry name" value="CBM19"/>
</dbReference>
<feature type="compositionally biased region" description="Low complexity" evidence="1">
    <location>
        <begin position="106"/>
        <end position="167"/>
    </location>
</feature>
<evidence type="ECO:0000313" key="6">
    <source>
        <dbReference type="Proteomes" id="UP001140074"/>
    </source>
</evidence>
<keyword evidence="2" id="KW-1133">Transmembrane helix</keyword>
<proteinExistence type="predicted"/>
<reference evidence="5" key="1">
    <citation type="submission" date="2022-07" db="EMBL/GenBank/DDBJ databases">
        <title>Phylogenomic reconstructions and comparative analyses of Kickxellomycotina fungi.</title>
        <authorList>
            <person name="Reynolds N.K."/>
            <person name="Stajich J.E."/>
            <person name="Barry K."/>
            <person name="Grigoriev I.V."/>
            <person name="Crous P."/>
            <person name="Smith M.E."/>
        </authorList>
    </citation>
    <scope>NUCLEOTIDE SEQUENCE</scope>
    <source>
        <strain evidence="5">RSA 476</strain>
    </source>
</reference>
<keyword evidence="6" id="KW-1185">Reference proteome</keyword>
<evidence type="ECO:0000313" key="5">
    <source>
        <dbReference type="EMBL" id="KAJ2861271.1"/>
    </source>
</evidence>
<comment type="caution">
    <text evidence="5">The sequence shown here is derived from an EMBL/GenBank/DDBJ whole genome shotgun (WGS) entry which is preliminary data.</text>
</comment>
<feature type="signal peptide" evidence="3">
    <location>
        <begin position="1"/>
        <end position="23"/>
    </location>
</feature>
<evidence type="ECO:0000259" key="4">
    <source>
        <dbReference type="Pfam" id="PF03427"/>
    </source>
</evidence>